<evidence type="ECO:0000313" key="17">
    <source>
        <dbReference type="Proteomes" id="UP000762676"/>
    </source>
</evidence>
<dbReference type="Gene3D" id="3.10.10.10">
    <property type="entry name" value="HIV Type 1 Reverse Transcriptase, subunit A, domain 1"/>
    <property type="match status" value="1"/>
</dbReference>
<dbReference type="InterPro" id="IPR000477">
    <property type="entry name" value="RT_dom"/>
</dbReference>
<dbReference type="InterPro" id="IPR041588">
    <property type="entry name" value="Integrase_H2C2"/>
</dbReference>
<dbReference type="GO" id="GO:0003676">
    <property type="term" value="F:nucleic acid binding"/>
    <property type="evidence" value="ECO:0007669"/>
    <property type="project" value="InterPro"/>
</dbReference>
<dbReference type="PROSITE" id="PS50878">
    <property type="entry name" value="RT_POL"/>
    <property type="match status" value="1"/>
</dbReference>
<evidence type="ECO:0000256" key="2">
    <source>
        <dbReference type="ARBA" id="ARBA00022679"/>
    </source>
</evidence>
<dbReference type="Pfam" id="PF18701">
    <property type="entry name" value="DUF5641"/>
    <property type="match status" value="1"/>
</dbReference>
<dbReference type="Pfam" id="PF05380">
    <property type="entry name" value="Peptidase_A17"/>
    <property type="match status" value="1"/>
</dbReference>
<dbReference type="CDD" id="cd01644">
    <property type="entry name" value="RT_pepA17"/>
    <property type="match status" value="1"/>
</dbReference>
<evidence type="ECO:0000256" key="8">
    <source>
        <dbReference type="ARBA" id="ARBA00022918"/>
    </source>
</evidence>
<evidence type="ECO:0000256" key="4">
    <source>
        <dbReference type="ARBA" id="ARBA00022695"/>
    </source>
</evidence>
<feature type="transmembrane region" description="Helical" evidence="12">
    <location>
        <begin position="204"/>
        <end position="225"/>
    </location>
</feature>
<dbReference type="PANTHER" id="PTHR47331">
    <property type="entry name" value="PHD-TYPE DOMAIN-CONTAINING PROTEIN"/>
    <property type="match status" value="1"/>
</dbReference>
<dbReference type="GO" id="GO:0006508">
    <property type="term" value="P:proteolysis"/>
    <property type="evidence" value="ECO:0007669"/>
    <property type="project" value="InterPro"/>
</dbReference>
<dbReference type="Gene3D" id="1.10.340.70">
    <property type="match status" value="1"/>
</dbReference>
<keyword evidence="4" id="KW-0548">Nucleotidyltransferase</keyword>
<evidence type="ECO:0000256" key="10">
    <source>
        <dbReference type="ARBA" id="ARBA00023136"/>
    </source>
</evidence>
<dbReference type="SUPFAM" id="SSF53098">
    <property type="entry name" value="Ribonuclease H-like"/>
    <property type="match status" value="1"/>
</dbReference>
<dbReference type="Proteomes" id="UP000762676">
    <property type="component" value="Unassembled WGS sequence"/>
</dbReference>
<feature type="transmembrane region" description="Helical" evidence="12">
    <location>
        <begin position="53"/>
        <end position="73"/>
    </location>
</feature>
<feature type="domain" description="Integrase catalytic" evidence="15">
    <location>
        <begin position="1602"/>
        <end position="1773"/>
    </location>
</feature>
<keyword evidence="10 12" id="KW-0472">Membrane</keyword>
<dbReference type="PANTHER" id="PTHR47331:SF1">
    <property type="entry name" value="GAG-LIKE PROTEIN"/>
    <property type="match status" value="1"/>
</dbReference>
<sequence length="1963" mass="223438">MDGRQANLTNVAYENIALASFSIAVYGFSTLASLIIMLVFWKDGLKTTSNVSFFALAVADLLVSVSGIGSEITSNSLLINSLSDVHGTMNKYVFRWGITFDLVGSWITVIITWERLCCIAFPLKVRRIFTVKLNVCLIVGGSVYQVIATAISLIGQDFVFRGARELVIVPYFDNIGRIRIRLTNNGRWELGKKLVMFSYVSDTVIKYVLYAAIVIGTVLLVFAFWRSIQMKKSLSESKDLESDIEAAAEFRDGKTQILTLAKERLKGFTKAKESSSQNVDDASDATEHSSRPNTKLPKLELPKFSGDYTEWQTFIDKFRAVVDEADLPAVNKFTYLQSLLQGEAASAIAGLSLTAENYAVAKDILRKRFGRTERIIFSHVQKLLETNWSSNSTVGSTPLNLWRLHDDLQARVRSLHNLGISGETYGVILTPLILHQLPQNIRLEWARRGEGHEGDLEFLLTFLFEEIQRRERSQTFNNSRSGGIATTREKPGVGPTEKRRQYGTAAALVATTKDHQSSSRTHCVFCSGSHYSDKCAELKNLDFSARKDKLRQLGLCFRCLGSHLAKDCSKTCYLCKGNHHSVLCLRNLNKNKPVKHDIDNDREKTAVKSVFYSETQNMTTIMQVVKTNLKGKEINVMFDSGSDRSFITQACAKDLKLDCVDKEHVSFACFGDKNPQKEDALRSVFELEVDENKIHLLGIEIICSSMRRSKVPLDVLKHFEFEGISFGEDYQRSRQIKIDILIGLDWYWPLIKNQVLSSHKGLVAHETLFGWMLSGVVWNKVCENERKNYDHECTTKSQALFCQTVISDNVVRKLWELDSIGIECDGTKEESSDNFVADFCKGIEFDEERYTVRLPWKSPQSKALLLDNKEQASKRLDNLSKKFDKNPELKEKYDTVLQDFEREGFIEEVSQDEINSDSESPTFYLPHRPVIREESLTTKIRPVFDASCKGANGVSLNDCMNSGPNLIPDLVQILLRFRQWKYALTADITKAFLQINLHPEDRDVHRFLWNLNGNTRVMRFKRVTFGNTCSPFLLNATLRFHLSKFEHSATVEKLQNNLYVDDWLTGADTETEIMDMMSEADEIMQKGGFPLSKWASNCQLAKDEFSKVFNGFTDIECLKVLGVSWMTKNDCFTFQTLQVLDHPPFTKRLLLSVTARLFDPLGFLTPFSITLKILFQQAWRQGFDWDDVLPEEFQKELKLWMAGLLNIQEWQIPRRISAQAWSAADQKELVAYADASEKAYGACIYLKTTKDNNSEVILLMSRVKVAPLKKITLPRLELLAALLGARLLKFTKTALNLDGNIHYSCWTDSQIVLSWIKSDPIKWKQFVSNRVSEIQELTSPECWQHCPGKDNPADLLTRGIPAKELTSSTLWIHGPDWLKQPRKTQKQDVITSEVCELAEEAIENPILIATMQITHKENVLDYKRFSSLTKLTRTIAWVLRFVKNTRRHGKRLSGDLSTDELEEGKLRLLLWMQNDFYSEEISDLQRGSPVKRSSSIAKLSPFLADNGLLRIKGRLDMAPLLYDEKHPILLPKCHASLLLVKAQHDMMKHAGVNTLISTLRSKYWIVSVRALAKKVCRSCIHCQRQDKRPLDQTPSQLPEDRVKRSPPFSVVGVDHAGPLVCSDTGDKKMYILLFTCAVIRAVHIELVNSLSLEDFLMAFKRFSARRGQPSIIYSDNAQTFKGASKIIQREMGLSKLVWKFSVPLAPWFGGFWERLIRSIKSSLRKTLGNKLVTRTLLETLLHEIEACINSRPLTYIEESGMALTPSHFLIGRNSPLLPVEVVDHCQDGDSLVSRHGLQREIIESFWQIWLEKYIRNLPPLMQKKQNSNIKVGSVVLLREEGKPRLRWPLGIVTKMFEGKDGLVRAVELKTNKGIITRAIQKLHKLEMLDEEEQKVTTLNPEGEGFDKKVLTEVNFESDLEDKTPKESRRDDNNMFPSPESSKGIKPMMSRKGRVLKPTKIFDL</sequence>
<dbReference type="InterPro" id="IPR001969">
    <property type="entry name" value="Aspartic_peptidase_AS"/>
</dbReference>
<dbReference type="InterPro" id="IPR040676">
    <property type="entry name" value="DUF5641"/>
</dbReference>
<feature type="transmembrane region" description="Helical" evidence="12">
    <location>
        <begin position="133"/>
        <end position="154"/>
    </location>
</feature>
<keyword evidence="7" id="KW-0378">Hydrolase</keyword>
<feature type="compositionally biased region" description="Basic and acidic residues" evidence="11">
    <location>
        <begin position="487"/>
        <end position="499"/>
    </location>
</feature>
<keyword evidence="5" id="KW-0540">Nuclease</keyword>
<dbReference type="Gene3D" id="1.20.1070.10">
    <property type="entry name" value="Rhodopsin 7-helix transmembrane proteins"/>
    <property type="match status" value="1"/>
</dbReference>
<dbReference type="Gene3D" id="3.30.420.10">
    <property type="entry name" value="Ribonuclease H-like superfamily/Ribonuclease H"/>
    <property type="match status" value="1"/>
</dbReference>
<feature type="transmembrane region" description="Helical" evidence="12">
    <location>
        <begin position="16"/>
        <end position="41"/>
    </location>
</feature>
<keyword evidence="9 12" id="KW-1133">Transmembrane helix</keyword>
<feature type="transmembrane region" description="Helical" evidence="12">
    <location>
        <begin position="93"/>
        <end position="113"/>
    </location>
</feature>
<organism evidence="16 17">
    <name type="scientific">Elysia marginata</name>
    <dbReference type="NCBI Taxonomy" id="1093978"/>
    <lineage>
        <taxon>Eukaryota</taxon>
        <taxon>Metazoa</taxon>
        <taxon>Spiralia</taxon>
        <taxon>Lophotrochozoa</taxon>
        <taxon>Mollusca</taxon>
        <taxon>Gastropoda</taxon>
        <taxon>Heterobranchia</taxon>
        <taxon>Euthyneura</taxon>
        <taxon>Panpulmonata</taxon>
        <taxon>Sacoglossa</taxon>
        <taxon>Placobranchoidea</taxon>
        <taxon>Plakobranchidae</taxon>
        <taxon>Elysia</taxon>
    </lineage>
</organism>
<dbReference type="InterPro" id="IPR043502">
    <property type="entry name" value="DNA/RNA_pol_sf"/>
</dbReference>
<dbReference type="Pfam" id="PF05585">
    <property type="entry name" value="DUF1758"/>
    <property type="match status" value="1"/>
</dbReference>
<dbReference type="GO" id="GO:0003964">
    <property type="term" value="F:RNA-directed DNA polymerase activity"/>
    <property type="evidence" value="ECO:0007669"/>
    <property type="project" value="UniProtKB-KW"/>
</dbReference>
<evidence type="ECO:0000256" key="12">
    <source>
        <dbReference type="SAM" id="Phobius"/>
    </source>
</evidence>
<dbReference type="Gene3D" id="3.30.70.270">
    <property type="match status" value="1"/>
</dbReference>
<protein>
    <submittedName>
        <fullName evidence="16">Gypsy retrotransposon integrase-like protein 1</fullName>
    </submittedName>
</protein>
<gene>
    <name evidence="16" type="ORF">ElyMa_005687500</name>
</gene>
<dbReference type="InterPro" id="IPR017452">
    <property type="entry name" value="GPCR_Rhodpsn_7TM"/>
</dbReference>
<feature type="region of interest" description="Disordered" evidence="11">
    <location>
        <begin position="269"/>
        <end position="298"/>
    </location>
</feature>
<feature type="region of interest" description="Disordered" evidence="11">
    <location>
        <begin position="475"/>
        <end position="499"/>
    </location>
</feature>
<dbReference type="PROSITE" id="PS50994">
    <property type="entry name" value="INTEGRASE"/>
    <property type="match status" value="1"/>
</dbReference>
<keyword evidence="8" id="KW-0695">RNA-directed DNA polymerase</keyword>
<dbReference type="GO" id="GO:0004519">
    <property type="term" value="F:endonuclease activity"/>
    <property type="evidence" value="ECO:0007669"/>
    <property type="project" value="UniProtKB-KW"/>
</dbReference>
<dbReference type="InterPro" id="IPR008737">
    <property type="entry name" value="DUF1758"/>
</dbReference>
<dbReference type="InterPro" id="IPR001584">
    <property type="entry name" value="Integrase_cat-core"/>
</dbReference>
<dbReference type="InterPro" id="IPR008042">
    <property type="entry name" value="Retrotrans_Pao"/>
</dbReference>
<dbReference type="Pfam" id="PF17921">
    <property type="entry name" value="Integrase_H2C2"/>
    <property type="match status" value="1"/>
</dbReference>
<name>A0AAV4FEL9_9GAST</name>
<comment type="subcellular location">
    <subcellularLocation>
        <location evidence="1">Membrane</location>
    </subcellularLocation>
</comment>
<dbReference type="Gene3D" id="2.40.70.10">
    <property type="entry name" value="Acid Proteases"/>
    <property type="match status" value="1"/>
</dbReference>
<feature type="compositionally biased region" description="Basic and acidic residues" evidence="11">
    <location>
        <begin position="1920"/>
        <end position="1932"/>
    </location>
</feature>
<evidence type="ECO:0000256" key="3">
    <source>
        <dbReference type="ARBA" id="ARBA00022692"/>
    </source>
</evidence>
<feature type="region of interest" description="Disordered" evidence="11">
    <location>
        <begin position="1916"/>
        <end position="1949"/>
    </location>
</feature>
<evidence type="ECO:0000256" key="9">
    <source>
        <dbReference type="ARBA" id="ARBA00022989"/>
    </source>
</evidence>
<dbReference type="GO" id="GO:0015074">
    <property type="term" value="P:DNA integration"/>
    <property type="evidence" value="ECO:0007669"/>
    <property type="project" value="InterPro"/>
</dbReference>
<evidence type="ECO:0000256" key="6">
    <source>
        <dbReference type="ARBA" id="ARBA00022759"/>
    </source>
</evidence>
<dbReference type="PROSITE" id="PS00141">
    <property type="entry name" value="ASP_PROTEASE"/>
    <property type="match status" value="1"/>
</dbReference>
<proteinExistence type="predicted"/>
<dbReference type="GO" id="GO:0004190">
    <property type="term" value="F:aspartic-type endopeptidase activity"/>
    <property type="evidence" value="ECO:0007669"/>
    <property type="project" value="InterPro"/>
</dbReference>
<evidence type="ECO:0000313" key="16">
    <source>
        <dbReference type="EMBL" id="GFR71744.1"/>
    </source>
</evidence>
<dbReference type="InterPro" id="IPR043128">
    <property type="entry name" value="Rev_trsase/Diguanyl_cyclase"/>
</dbReference>
<evidence type="ECO:0000256" key="7">
    <source>
        <dbReference type="ARBA" id="ARBA00022801"/>
    </source>
</evidence>
<comment type="caution">
    <text evidence="16">The sequence shown here is derived from an EMBL/GenBank/DDBJ whole genome shotgun (WGS) entry which is preliminary data.</text>
</comment>
<evidence type="ECO:0000259" key="14">
    <source>
        <dbReference type="PROSITE" id="PS50878"/>
    </source>
</evidence>
<accession>A0AAV4FEL9</accession>
<feature type="domain" description="G-protein coupled receptors family 1 profile" evidence="13">
    <location>
        <begin position="31"/>
        <end position="139"/>
    </location>
</feature>
<evidence type="ECO:0000256" key="5">
    <source>
        <dbReference type="ARBA" id="ARBA00022722"/>
    </source>
</evidence>
<feature type="domain" description="Reverse transcriptase" evidence="14">
    <location>
        <begin position="912"/>
        <end position="1114"/>
    </location>
</feature>
<reference evidence="16 17" key="1">
    <citation type="journal article" date="2021" name="Elife">
        <title>Chloroplast acquisition without the gene transfer in kleptoplastic sea slugs, Plakobranchus ocellatus.</title>
        <authorList>
            <person name="Maeda T."/>
            <person name="Takahashi S."/>
            <person name="Yoshida T."/>
            <person name="Shimamura S."/>
            <person name="Takaki Y."/>
            <person name="Nagai Y."/>
            <person name="Toyoda A."/>
            <person name="Suzuki Y."/>
            <person name="Arimoto A."/>
            <person name="Ishii H."/>
            <person name="Satoh N."/>
            <person name="Nishiyama T."/>
            <person name="Hasebe M."/>
            <person name="Maruyama T."/>
            <person name="Minagawa J."/>
            <person name="Obokata J."/>
            <person name="Shigenobu S."/>
        </authorList>
    </citation>
    <scope>NUCLEOTIDE SEQUENCE [LARGE SCALE GENOMIC DNA]</scope>
</reference>
<dbReference type="PROSITE" id="PS50262">
    <property type="entry name" value="G_PROTEIN_RECEP_F1_2"/>
    <property type="match status" value="1"/>
</dbReference>
<keyword evidence="3 12" id="KW-0812">Transmembrane</keyword>
<dbReference type="InterPro" id="IPR036397">
    <property type="entry name" value="RNaseH_sf"/>
</dbReference>
<dbReference type="InterPro" id="IPR005312">
    <property type="entry name" value="DUF1759"/>
</dbReference>
<dbReference type="Pfam" id="PF00078">
    <property type="entry name" value="RVT_1"/>
    <property type="match status" value="1"/>
</dbReference>
<dbReference type="InterPro" id="IPR012337">
    <property type="entry name" value="RNaseH-like_sf"/>
</dbReference>
<dbReference type="InterPro" id="IPR021109">
    <property type="entry name" value="Peptidase_aspartic_dom_sf"/>
</dbReference>
<evidence type="ECO:0000256" key="11">
    <source>
        <dbReference type="SAM" id="MobiDB-lite"/>
    </source>
</evidence>
<dbReference type="EMBL" id="BMAT01011385">
    <property type="protein sequence ID" value="GFR71744.1"/>
    <property type="molecule type" value="Genomic_DNA"/>
</dbReference>
<evidence type="ECO:0000259" key="13">
    <source>
        <dbReference type="PROSITE" id="PS50262"/>
    </source>
</evidence>
<dbReference type="GO" id="GO:0016020">
    <property type="term" value="C:membrane"/>
    <property type="evidence" value="ECO:0007669"/>
    <property type="project" value="UniProtKB-SubCell"/>
</dbReference>
<dbReference type="SUPFAM" id="SSF56672">
    <property type="entry name" value="DNA/RNA polymerases"/>
    <property type="match status" value="1"/>
</dbReference>
<dbReference type="Pfam" id="PF03564">
    <property type="entry name" value="DUF1759"/>
    <property type="match status" value="1"/>
</dbReference>
<keyword evidence="6" id="KW-0255">Endonuclease</keyword>
<dbReference type="SUPFAM" id="SSF81321">
    <property type="entry name" value="Family A G protein-coupled receptor-like"/>
    <property type="match status" value="1"/>
</dbReference>
<keyword evidence="2" id="KW-0808">Transferase</keyword>
<evidence type="ECO:0000256" key="1">
    <source>
        <dbReference type="ARBA" id="ARBA00004370"/>
    </source>
</evidence>
<keyword evidence="17" id="KW-1185">Reference proteome</keyword>
<evidence type="ECO:0000259" key="15">
    <source>
        <dbReference type="PROSITE" id="PS50994"/>
    </source>
</evidence>